<accession>A0AB73G5X8</accession>
<gene>
    <name evidence="1" type="ORF">WJ53_31075</name>
</gene>
<organism evidence="1 2">
    <name type="scientific">Burkholderia ubonensis</name>
    <dbReference type="NCBI Taxonomy" id="101571"/>
    <lineage>
        <taxon>Bacteria</taxon>
        <taxon>Pseudomonadati</taxon>
        <taxon>Pseudomonadota</taxon>
        <taxon>Betaproteobacteria</taxon>
        <taxon>Burkholderiales</taxon>
        <taxon>Burkholderiaceae</taxon>
        <taxon>Burkholderia</taxon>
        <taxon>Burkholderia cepacia complex</taxon>
    </lineage>
</organism>
<proteinExistence type="predicted"/>
<evidence type="ECO:0000313" key="1">
    <source>
        <dbReference type="EMBL" id="KVM36505.1"/>
    </source>
</evidence>
<dbReference type="Proteomes" id="UP000061665">
    <property type="component" value="Unassembled WGS sequence"/>
</dbReference>
<sequence>MPIDFPDDESMRMSREAMLAHLPRENGYGLTLRTKNGPAPAGYGAITMANTLEKTATGMPARLWRSLTWDRGKELSDHARFHH</sequence>
<protein>
    <submittedName>
        <fullName evidence="1">Uncharacterized protein</fullName>
    </submittedName>
</protein>
<dbReference type="AlphaFoldDB" id="A0AB73G5X8"/>
<comment type="caution">
    <text evidence="1">The sequence shown here is derived from an EMBL/GenBank/DDBJ whole genome shotgun (WGS) entry which is preliminary data.</text>
</comment>
<name>A0AB73G5X8_9BURK</name>
<dbReference type="EMBL" id="LOZE01000032">
    <property type="protein sequence ID" value="KVM36505.1"/>
    <property type="molecule type" value="Genomic_DNA"/>
</dbReference>
<reference evidence="1 2" key="1">
    <citation type="submission" date="2015-11" db="EMBL/GenBank/DDBJ databases">
        <title>Expanding the genomic diversity of Burkholderia species for the development of highly accurate diagnostics.</title>
        <authorList>
            <person name="Sahl J."/>
            <person name="Keim P."/>
            <person name="Wagner D."/>
        </authorList>
    </citation>
    <scope>NUCLEOTIDE SEQUENCE [LARGE SCALE GENOMIC DNA]</scope>
    <source>
        <strain evidence="1 2">MSMB2058</strain>
    </source>
</reference>
<evidence type="ECO:0000313" key="2">
    <source>
        <dbReference type="Proteomes" id="UP000061665"/>
    </source>
</evidence>